<reference evidence="2 3" key="1">
    <citation type="submission" date="2019-10" db="EMBL/GenBank/DDBJ databases">
        <title>Whole genome shotgun sequence of Streptomyces angustmyceticus NBRC 3934.</title>
        <authorList>
            <person name="Hosoyama A."/>
            <person name="Ichikawa N."/>
            <person name="Kimura A."/>
            <person name="Kitahashi Y."/>
            <person name="Komaki H."/>
            <person name="Uohara A."/>
        </authorList>
    </citation>
    <scope>NUCLEOTIDE SEQUENCE [LARGE SCALE GENOMIC DNA]</scope>
    <source>
        <strain evidence="2 3">NBRC 3934</strain>
    </source>
</reference>
<sequence>MSESPESSGAIPPAPAGRDSIYDPLRRENLGRSVLWALVSTQAVPLGEIPDFRGSGIYAIYYTGDHELYQPISSSMFHIPIYVGKADPKGSRKGETVGHAWEGHKLRDRLRAHSRKIDKALDLELGHFHARFLPADDLFTPMAERLMISELRPVWNVVLEGFGVNRQGSGRESNQLRPKWHELHPGVEWADGMPGQPGGAAPLHAAVVAHLKLHSTPPASAEGGPGQPGITDPHPV</sequence>
<name>A0A5J4L9F7_9ACTN</name>
<dbReference type="InterPro" id="IPR018575">
    <property type="entry name" value="Restrct_endonuc_II_Eco29kI"/>
</dbReference>
<dbReference type="Proteomes" id="UP000325598">
    <property type="component" value="Unassembled WGS sequence"/>
</dbReference>
<organism evidence="2 3">
    <name type="scientific">Streptomyces angustmyceticus</name>
    <dbReference type="NCBI Taxonomy" id="285578"/>
    <lineage>
        <taxon>Bacteria</taxon>
        <taxon>Bacillati</taxon>
        <taxon>Actinomycetota</taxon>
        <taxon>Actinomycetes</taxon>
        <taxon>Kitasatosporales</taxon>
        <taxon>Streptomycetaceae</taxon>
        <taxon>Streptomyces</taxon>
    </lineage>
</organism>
<protein>
    <recommendedName>
        <fullName evidence="4">Eco29kI family restriction endonuclease</fullName>
    </recommendedName>
</protein>
<proteinExistence type="predicted"/>
<comment type="caution">
    <text evidence="2">The sequence shown here is derived from an EMBL/GenBank/DDBJ whole genome shotgun (WGS) entry which is preliminary data.</text>
</comment>
<dbReference type="EMBL" id="BLAG01000009">
    <property type="protein sequence ID" value="GES30997.1"/>
    <property type="molecule type" value="Genomic_DNA"/>
</dbReference>
<evidence type="ECO:0000256" key="1">
    <source>
        <dbReference type="SAM" id="MobiDB-lite"/>
    </source>
</evidence>
<keyword evidence="3" id="KW-1185">Reference proteome</keyword>
<feature type="region of interest" description="Disordered" evidence="1">
    <location>
        <begin position="1"/>
        <end position="22"/>
    </location>
</feature>
<gene>
    <name evidence="2" type="ORF">San01_34840</name>
</gene>
<feature type="region of interest" description="Disordered" evidence="1">
    <location>
        <begin position="215"/>
        <end position="236"/>
    </location>
</feature>
<dbReference type="Pfam" id="PF09517">
    <property type="entry name" value="RE_Eco29kI"/>
    <property type="match status" value="1"/>
</dbReference>
<evidence type="ECO:0008006" key="4">
    <source>
        <dbReference type="Google" id="ProtNLM"/>
    </source>
</evidence>
<accession>A0A5J4L9F7</accession>
<dbReference type="AlphaFoldDB" id="A0A5J4L9F7"/>
<evidence type="ECO:0000313" key="3">
    <source>
        <dbReference type="Proteomes" id="UP000325598"/>
    </source>
</evidence>
<evidence type="ECO:0000313" key="2">
    <source>
        <dbReference type="EMBL" id="GES30997.1"/>
    </source>
</evidence>